<dbReference type="InterPro" id="IPR050306">
    <property type="entry name" value="PfkB_Carbo_kinase"/>
</dbReference>
<dbReference type="InterPro" id="IPR029056">
    <property type="entry name" value="Ribokinase-like"/>
</dbReference>
<organism evidence="7 8">
    <name type="scientific">Sulfurirhabdus autotrophica</name>
    <dbReference type="NCBI Taxonomy" id="1706046"/>
    <lineage>
        <taxon>Bacteria</taxon>
        <taxon>Pseudomonadati</taxon>
        <taxon>Pseudomonadota</taxon>
        <taxon>Betaproteobacteria</taxon>
        <taxon>Nitrosomonadales</taxon>
        <taxon>Sulfuricellaceae</taxon>
        <taxon>Sulfurirhabdus</taxon>
    </lineage>
</organism>
<dbReference type="SUPFAM" id="SSF53613">
    <property type="entry name" value="Ribokinase-like"/>
    <property type="match status" value="1"/>
</dbReference>
<dbReference type="OrthoDB" id="9779730at2"/>
<dbReference type="Proteomes" id="UP000295367">
    <property type="component" value="Unassembled WGS sequence"/>
</dbReference>
<keyword evidence="2" id="KW-0808">Transferase</keyword>
<keyword evidence="3" id="KW-0547">Nucleotide-binding</keyword>
<evidence type="ECO:0000256" key="5">
    <source>
        <dbReference type="ARBA" id="ARBA00022840"/>
    </source>
</evidence>
<dbReference type="GO" id="GO:0005524">
    <property type="term" value="F:ATP binding"/>
    <property type="evidence" value="ECO:0007669"/>
    <property type="project" value="UniProtKB-KW"/>
</dbReference>
<dbReference type="CDD" id="cd01167">
    <property type="entry name" value="bac_FRK"/>
    <property type="match status" value="1"/>
</dbReference>
<evidence type="ECO:0000256" key="2">
    <source>
        <dbReference type="ARBA" id="ARBA00022679"/>
    </source>
</evidence>
<dbReference type="RefSeq" id="WP_124947743.1">
    <property type="nucleotide sequence ID" value="NZ_BHVT01000073.1"/>
</dbReference>
<accession>A0A4V2W323</accession>
<dbReference type="InterPro" id="IPR011611">
    <property type="entry name" value="PfkB_dom"/>
</dbReference>
<dbReference type="Gene3D" id="3.40.1190.20">
    <property type="match status" value="1"/>
</dbReference>
<evidence type="ECO:0000259" key="6">
    <source>
        <dbReference type="Pfam" id="PF00294"/>
    </source>
</evidence>
<gene>
    <name evidence="7" type="ORF">EDC63_101269</name>
</gene>
<keyword evidence="5" id="KW-0067">ATP-binding</keyword>
<evidence type="ECO:0000256" key="1">
    <source>
        <dbReference type="ARBA" id="ARBA00010688"/>
    </source>
</evidence>
<dbReference type="AlphaFoldDB" id="A0A4V2W323"/>
<dbReference type="PANTHER" id="PTHR43085">
    <property type="entry name" value="HEXOKINASE FAMILY MEMBER"/>
    <property type="match status" value="1"/>
</dbReference>
<dbReference type="EMBL" id="SMCO01000001">
    <property type="protein sequence ID" value="TCV90299.1"/>
    <property type="molecule type" value="Genomic_DNA"/>
</dbReference>
<protein>
    <submittedName>
        <fullName evidence="7">Fructokinase</fullName>
    </submittedName>
</protein>
<evidence type="ECO:0000313" key="8">
    <source>
        <dbReference type="Proteomes" id="UP000295367"/>
    </source>
</evidence>
<comment type="caution">
    <text evidence="7">The sequence shown here is derived from an EMBL/GenBank/DDBJ whole genome shotgun (WGS) entry which is preliminary data.</text>
</comment>
<dbReference type="GO" id="GO:0016301">
    <property type="term" value="F:kinase activity"/>
    <property type="evidence" value="ECO:0007669"/>
    <property type="project" value="UniProtKB-KW"/>
</dbReference>
<sequence>MQDSSQKEIQNNNVAIPSPHTGTVALFGEVLVDKFPDRNVLGGAPFNVARHLQAFCLHPVLITRTGNDKLRDELLGAMTERGMDIRGVQPDPVHPTGQVMVHMENGGHRFEILSEQAYDYIHAGVTRMIALAVQPELVYFGTLAQRHPTSRRALGSLLKSAIAPRFLDINLREPWYDLKTLKRSLNQANIIKLNNEELLHISKLLRIGGTDETTKAALLAEQFNISQVLVTKGEQGAWLRNESGAITDLQPDATQPDIHIADTVGAGDGFASVFILGLFKKWTPEQSLQRADQFARAICGIRGAIPQDDQFYAPFRTAWSLKKEDHS</sequence>
<feature type="domain" description="Carbohydrate kinase PfkB" evidence="6">
    <location>
        <begin position="38"/>
        <end position="306"/>
    </location>
</feature>
<proteinExistence type="inferred from homology"/>
<keyword evidence="4 7" id="KW-0418">Kinase</keyword>
<keyword evidence="8" id="KW-1185">Reference proteome</keyword>
<evidence type="ECO:0000256" key="4">
    <source>
        <dbReference type="ARBA" id="ARBA00022777"/>
    </source>
</evidence>
<dbReference type="PANTHER" id="PTHR43085:SF1">
    <property type="entry name" value="PSEUDOURIDINE KINASE-RELATED"/>
    <property type="match status" value="1"/>
</dbReference>
<evidence type="ECO:0000313" key="7">
    <source>
        <dbReference type="EMBL" id="TCV90299.1"/>
    </source>
</evidence>
<comment type="similarity">
    <text evidence="1">Belongs to the carbohydrate kinase PfkB family.</text>
</comment>
<dbReference type="Pfam" id="PF00294">
    <property type="entry name" value="PfkB"/>
    <property type="match status" value="1"/>
</dbReference>
<name>A0A4V2W323_9PROT</name>
<evidence type="ECO:0000256" key="3">
    <source>
        <dbReference type="ARBA" id="ARBA00022741"/>
    </source>
</evidence>
<reference evidence="7 8" key="1">
    <citation type="submission" date="2019-03" db="EMBL/GenBank/DDBJ databases">
        <title>Genomic Encyclopedia of Type Strains, Phase IV (KMG-IV): sequencing the most valuable type-strain genomes for metagenomic binning, comparative biology and taxonomic classification.</title>
        <authorList>
            <person name="Goeker M."/>
        </authorList>
    </citation>
    <scope>NUCLEOTIDE SEQUENCE [LARGE SCALE GENOMIC DNA]</scope>
    <source>
        <strain evidence="7 8">DSM 100309</strain>
    </source>
</reference>